<evidence type="ECO:0000256" key="8">
    <source>
        <dbReference type="ARBA" id="ARBA00023004"/>
    </source>
</evidence>
<comment type="similarity">
    <text evidence="3">In the N-terminal section; belongs to the NADH:flavin oxidoreductase/NADH oxidase family.</text>
</comment>
<dbReference type="PANTHER" id="PTHR42917:SF2">
    <property type="entry name" value="2,4-DIENOYL-COA REDUCTASE [(2E)-ENOYL-COA-PRODUCING]"/>
    <property type="match status" value="1"/>
</dbReference>
<dbReference type="STRING" id="1147123.SAMN05443428_1276"/>
<evidence type="ECO:0000313" key="13">
    <source>
        <dbReference type="Proteomes" id="UP000190105"/>
    </source>
</evidence>
<dbReference type="GO" id="GO:0046872">
    <property type="term" value="F:metal ion binding"/>
    <property type="evidence" value="ECO:0007669"/>
    <property type="project" value="UniProtKB-KW"/>
</dbReference>
<evidence type="ECO:0000256" key="5">
    <source>
        <dbReference type="ARBA" id="ARBA00022643"/>
    </source>
</evidence>
<keyword evidence="4" id="KW-0285">Flavoprotein</keyword>
<keyword evidence="13" id="KW-1185">Reference proteome</keyword>
<protein>
    <submittedName>
        <fullName evidence="12">2,4-dienoyl-CoA reductase</fullName>
    </submittedName>
</protein>
<evidence type="ECO:0000259" key="11">
    <source>
        <dbReference type="Pfam" id="PF07992"/>
    </source>
</evidence>
<dbReference type="InterPro" id="IPR013785">
    <property type="entry name" value="Aldolase_TIM"/>
</dbReference>
<dbReference type="GO" id="GO:0051536">
    <property type="term" value="F:iron-sulfur cluster binding"/>
    <property type="evidence" value="ECO:0007669"/>
    <property type="project" value="UniProtKB-KW"/>
</dbReference>
<keyword evidence="6" id="KW-0479">Metal-binding</keyword>
<dbReference type="Proteomes" id="UP000190105">
    <property type="component" value="Unassembled WGS sequence"/>
</dbReference>
<dbReference type="GO" id="GO:0016491">
    <property type="term" value="F:oxidoreductase activity"/>
    <property type="evidence" value="ECO:0007669"/>
    <property type="project" value="UniProtKB-KW"/>
</dbReference>
<dbReference type="SUPFAM" id="SSF51905">
    <property type="entry name" value="FAD/NAD(P)-binding domain"/>
    <property type="match status" value="1"/>
</dbReference>
<dbReference type="PRINTS" id="PR00368">
    <property type="entry name" value="FADPNR"/>
</dbReference>
<dbReference type="Gene3D" id="3.50.50.60">
    <property type="entry name" value="FAD/NAD(P)-binding domain"/>
    <property type="match status" value="1"/>
</dbReference>
<dbReference type="GO" id="GO:0010181">
    <property type="term" value="F:FMN binding"/>
    <property type="evidence" value="ECO:0007669"/>
    <property type="project" value="InterPro"/>
</dbReference>
<dbReference type="PANTHER" id="PTHR42917">
    <property type="entry name" value="2,4-DIENOYL-COA REDUCTASE"/>
    <property type="match status" value="1"/>
</dbReference>
<comment type="cofactor">
    <cofactor evidence="1">
        <name>FMN</name>
        <dbReference type="ChEBI" id="CHEBI:58210"/>
    </cofactor>
</comment>
<evidence type="ECO:0000259" key="10">
    <source>
        <dbReference type="Pfam" id="PF00724"/>
    </source>
</evidence>
<dbReference type="Pfam" id="PF00724">
    <property type="entry name" value="Oxidored_FMN"/>
    <property type="match status" value="1"/>
</dbReference>
<feature type="domain" description="FAD/NAD(P)-binding" evidence="11">
    <location>
        <begin position="396"/>
        <end position="618"/>
    </location>
</feature>
<dbReference type="Pfam" id="PF07992">
    <property type="entry name" value="Pyr_redox_2"/>
    <property type="match status" value="1"/>
</dbReference>
<dbReference type="InterPro" id="IPR036188">
    <property type="entry name" value="FAD/NAD-bd_sf"/>
</dbReference>
<dbReference type="InterPro" id="IPR001155">
    <property type="entry name" value="OxRdtase_FMN_N"/>
</dbReference>
<evidence type="ECO:0000256" key="9">
    <source>
        <dbReference type="ARBA" id="ARBA00023014"/>
    </source>
</evidence>
<organism evidence="12 13">
    <name type="scientific">Caloramator quimbayensis</name>
    <dbReference type="NCBI Taxonomy" id="1147123"/>
    <lineage>
        <taxon>Bacteria</taxon>
        <taxon>Bacillati</taxon>
        <taxon>Bacillota</taxon>
        <taxon>Clostridia</taxon>
        <taxon>Eubacteriales</taxon>
        <taxon>Clostridiaceae</taxon>
        <taxon>Caloramator</taxon>
    </lineage>
</organism>
<comment type="cofactor">
    <cofactor evidence="2">
        <name>[4Fe-4S] cluster</name>
        <dbReference type="ChEBI" id="CHEBI:49883"/>
    </cofactor>
</comment>
<evidence type="ECO:0000256" key="3">
    <source>
        <dbReference type="ARBA" id="ARBA00011048"/>
    </source>
</evidence>
<evidence type="ECO:0000256" key="1">
    <source>
        <dbReference type="ARBA" id="ARBA00001917"/>
    </source>
</evidence>
<sequence length="653" mass="72292">MIQYPNMFKPLTIKNTTFKNRVFASPVTTDRIVVNGCPTQECINAYENRARGGFAAVTVTETFIDFDRAARHDHSLDIVSPHLTVHHIESIVVLVEAIKVHGAVASIQLNHVGNANHPSIIKDGKNPIGPISFVREDGIVVDEMDEDMMMEVANNYANAVAAAKDFGFDMVMIHGGHGWLLAQFLSPLTNKRKDKYGGTLENRTRFPLMVLDEIRKKVGTDFLIEYRMSGDERVPGGLKIDEAAEFAAMIQDKVDLIHVISGLYHNHVQSKAFSSMFDPHGCNLDLAAAIKNKVHIPVVAVGGFNHLQQIEDAITSGKCDFVALGRQQFADPEFVNKALTGRTDEIAPCLRCSCFNPLAPDPNKRPIMKPFQCTVNPKSCRELRLQYAPKPISSKNVVVIDGGPGGMYAAITVAERGHKVTLKEKNSQLGGLLWFTDYDCHKDDLRRYKESLKVRLKRLGVKVELNTEATFELLKDKKPDAVICAVGSEPIVPKINGIENAKHALFVYEEPKKVGKRVIMIGGGLVGCEIGYHLAEKGHDVLIVEMFDDIARDAYPSHKEALMLILEKSLRIRTGVVCTRIYPNGIIVKDKDGKEIFYEADTVVYAVGMKPKKDVVESLRSSVAMFRAIGDCVKPAKVLEAVRDGMFAAMDIL</sequence>
<dbReference type="InterPro" id="IPR023753">
    <property type="entry name" value="FAD/NAD-binding_dom"/>
</dbReference>
<evidence type="ECO:0000256" key="7">
    <source>
        <dbReference type="ARBA" id="ARBA00023002"/>
    </source>
</evidence>
<dbReference type="InterPro" id="IPR051793">
    <property type="entry name" value="NADH:flavin_oxidoreductase"/>
</dbReference>
<dbReference type="SUPFAM" id="SSF51395">
    <property type="entry name" value="FMN-linked oxidoreductases"/>
    <property type="match status" value="1"/>
</dbReference>
<evidence type="ECO:0000256" key="6">
    <source>
        <dbReference type="ARBA" id="ARBA00022723"/>
    </source>
</evidence>
<reference evidence="13" key="1">
    <citation type="submission" date="2017-02" db="EMBL/GenBank/DDBJ databases">
        <authorList>
            <person name="Varghese N."/>
            <person name="Submissions S."/>
        </authorList>
    </citation>
    <scope>NUCLEOTIDE SEQUENCE [LARGE SCALE GENOMIC DNA]</scope>
    <source>
        <strain evidence="13">USBA 833</strain>
    </source>
</reference>
<evidence type="ECO:0000256" key="4">
    <source>
        <dbReference type="ARBA" id="ARBA00022630"/>
    </source>
</evidence>
<name>A0A1T4Y810_9CLOT</name>
<keyword evidence="9" id="KW-0411">Iron-sulfur</keyword>
<dbReference type="EMBL" id="FUYH01000027">
    <property type="protein sequence ID" value="SKA97974.1"/>
    <property type="molecule type" value="Genomic_DNA"/>
</dbReference>
<feature type="domain" description="NADH:flavin oxidoreductase/NADH oxidase N-terminal" evidence="10">
    <location>
        <begin position="7"/>
        <end position="345"/>
    </location>
</feature>
<gene>
    <name evidence="12" type="ORF">SAMN05443428_1276</name>
</gene>
<dbReference type="Gene3D" id="3.20.20.70">
    <property type="entry name" value="Aldolase class I"/>
    <property type="match status" value="1"/>
</dbReference>
<accession>A0A1T4Y810</accession>
<dbReference type="AlphaFoldDB" id="A0A1T4Y810"/>
<dbReference type="RefSeq" id="WP_078697507.1">
    <property type="nucleotide sequence ID" value="NZ_FUYH01000027.1"/>
</dbReference>
<dbReference type="OrthoDB" id="9772736at2"/>
<evidence type="ECO:0000313" key="12">
    <source>
        <dbReference type="EMBL" id="SKA97974.1"/>
    </source>
</evidence>
<keyword evidence="5" id="KW-0288">FMN</keyword>
<dbReference type="CDD" id="cd02803">
    <property type="entry name" value="OYE_like_FMN_family"/>
    <property type="match status" value="1"/>
</dbReference>
<keyword evidence="7" id="KW-0560">Oxidoreductase</keyword>
<evidence type="ECO:0000256" key="2">
    <source>
        <dbReference type="ARBA" id="ARBA00001966"/>
    </source>
</evidence>
<proteinExistence type="inferred from homology"/>
<keyword evidence="8" id="KW-0408">Iron</keyword>
<dbReference type="Gene3D" id="3.40.50.720">
    <property type="entry name" value="NAD(P)-binding Rossmann-like Domain"/>
    <property type="match status" value="1"/>
</dbReference>